<dbReference type="EMBL" id="WJQU01000004">
    <property type="protein sequence ID" value="KAJ6636044.1"/>
    <property type="molecule type" value="Genomic_DNA"/>
</dbReference>
<dbReference type="InterPro" id="IPR003591">
    <property type="entry name" value="Leu-rich_rpt_typical-subtyp"/>
</dbReference>
<evidence type="ECO:0000313" key="7">
    <source>
        <dbReference type="Proteomes" id="UP001151699"/>
    </source>
</evidence>
<evidence type="ECO:0000256" key="5">
    <source>
        <dbReference type="SAM" id="SignalP"/>
    </source>
</evidence>
<gene>
    <name evidence="6" type="primary">Slit3_0</name>
    <name evidence="6" type="ORF">Bhyg_14631</name>
</gene>
<dbReference type="PANTHER" id="PTHR24373">
    <property type="entry name" value="SLIT RELATED LEUCINE-RICH REPEAT NEURONAL PROTEIN"/>
    <property type="match status" value="1"/>
</dbReference>
<dbReference type="GO" id="GO:0005615">
    <property type="term" value="C:extracellular space"/>
    <property type="evidence" value="ECO:0007669"/>
    <property type="project" value="TreeGrafter"/>
</dbReference>
<keyword evidence="4" id="KW-0472">Membrane</keyword>
<keyword evidence="1" id="KW-0433">Leucine-rich repeat</keyword>
<feature type="signal peptide" evidence="5">
    <location>
        <begin position="1"/>
        <end position="24"/>
    </location>
</feature>
<dbReference type="Gene3D" id="3.80.10.10">
    <property type="entry name" value="Ribonuclease Inhibitor"/>
    <property type="match status" value="2"/>
</dbReference>
<accession>A0A9Q0MS62</accession>
<dbReference type="AlphaFoldDB" id="A0A9Q0MS62"/>
<sequence length="599" mass="66796">MPSREQFWMNVLVLLLLYLSTIQSGCKWDPSTVTSQKYCSITCQTDNPLSVEKVTSIMTSLTKEYSKRSNCTDVGIDVMLKNLQYSDDGSLTSGFFTANVNAKKLSVNLLYCFIVCMSYKKYQTIEVNAFNSVNLKSLEELEISEVNFTPLEKGTFTGLDNLKVLKIKAKQLRFVQIGILDELSDTLEKFTLEGPDDSSDEIRIHGFTGSGAMEKLEIVKVQYNLATSIDKSTFVGLTKVRSLDLSNCQIQIIADGAFDLMASIELLILKKNKLTVISDGLFNFLLITNKTQIYLEENAFICDCDLMSFKLSLMEHSNFVGNLLCSEPTILHSYPLIETDFCATASPTSTASASSSLICVSADGHDAPEVSINSAAESMEIFETKQDGVVVQVDQLRKSSILIWFAANDRGAGEDIHCLLSPDSESSFRIENLVDNNVYTFCLMDLVTVAVSPLDCFSYIKKADSRKMPWIYSKNKRLVIGIAFVVCLLNILLGLVIKISINKLEPWFRSMKEPSVPSYHSSRASSMRRSKMSFMTSDSYMTRRTTNTTVQYFINGNCDAPPLPARPASMYVMDEPIYATIREIACIRAPDDDNLSASK</sequence>
<dbReference type="SMART" id="SM00369">
    <property type="entry name" value="LRR_TYP"/>
    <property type="match status" value="3"/>
</dbReference>
<evidence type="ECO:0000256" key="1">
    <source>
        <dbReference type="ARBA" id="ARBA00022614"/>
    </source>
</evidence>
<evidence type="ECO:0000256" key="4">
    <source>
        <dbReference type="SAM" id="Phobius"/>
    </source>
</evidence>
<evidence type="ECO:0000256" key="3">
    <source>
        <dbReference type="ARBA" id="ARBA00022737"/>
    </source>
</evidence>
<dbReference type="GO" id="GO:0031012">
    <property type="term" value="C:extracellular matrix"/>
    <property type="evidence" value="ECO:0007669"/>
    <property type="project" value="TreeGrafter"/>
</dbReference>
<keyword evidence="2 5" id="KW-0732">Signal</keyword>
<dbReference type="PANTHER" id="PTHR24373:SF370">
    <property type="entry name" value="FISH-LIPS, ISOFORM E"/>
    <property type="match status" value="1"/>
</dbReference>
<organism evidence="6 7">
    <name type="scientific">Pseudolycoriella hygida</name>
    <dbReference type="NCBI Taxonomy" id="35572"/>
    <lineage>
        <taxon>Eukaryota</taxon>
        <taxon>Metazoa</taxon>
        <taxon>Ecdysozoa</taxon>
        <taxon>Arthropoda</taxon>
        <taxon>Hexapoda</taxon>
        <taxon>Insecta</taxon>
        <taxon>Pterygota</taxon>
        <taxon>Neoptera</taxon>
        <taxon>Endopterygota</taxon>
        <taxon>Diptera</taxon>
        <taxon>Nematocera</taxon>
        <taxon>Sciaroidea</taxon>
        <taxon>Sciaridae</taxon>
        <taxon>Pseudolycoriella</taxon>
    </lineage>
</organism>
<dbReference type="Proteomes" id="UP001151699">
    <property type="component" value="Chromosome C"/>
</dbReference>
<reference evidence="6" key="1">
    <citation type="submission" date="2022-07" db="EMBL/GenBank/DDBJ databases">
        <authorList>
            <person name="Trinca V."/>
            <person name="Uliana J.V.C."/>
            <person name="Torres T.T."/>
            <person name="Ward R.J."/>
            <person name="Monesi N."/>
        </authorList>
    </citation>
    <scope>NUCLEOTIDE SEQUENCE</scope>
    <source>
        <strain evidence="6">HSMRA1968</strain>
        <tissue evidence="6">Whole embryos</tissue>
    </source>
</reference>
<dbReference type="InterPro" id="IPR050328">
    <property type="entry name" value="Dev_Immune_Receptor"/>
</dbReference>
<protein>
    <submittedName>
        <fullName evidence="6">Slit like 3 protein</fullName>
    </submittedName>
</protein>
<dbReference type="InterPro" id="IPR032675">
    <property type="entry name" value="LRR_dom_sf"/>
</dbReference>
<proteinExistence type="predicted"/>
<comment type="caution">
    <text evidence="6">The sequence shown here is derived from an EMBL/GenBank/DDBJ whole genome shotgun (WGS) entry which is preliminary data.</text>
</comment>
<evidence type="ECO:0000256" key="2">
    <source>
        <dbReference type="ARBA" id="ARBA00022729"/>
    </source>
</evidence>
<feature type="chain" id="PRO_5040257846" evidence="5">
    <location>
        <begin position="25"/>
        <end position="599"/>
    </location>
</feature>
<dbReference type="SUPFAM" id="SSF52058">
    <property type="entry name" value="L domain-like"/>
    <property type="match status" value="1"/>
</dbReference>
<dbReference type="Pfam" id="PF13855">
    <property type="entry name" value="LRR_8"/>
    <property type="match status" value="1"/>
</dbReference>
<keyword evidence="7" id="KW-1185">Reference proteome</keyword>
<name>A0A9Q0MS62_9DIPT</name>
<dbReference type="InterPro" id="IPR001611">
    <property type="entry name" value="Leu-rich_rpt"/>
</dbReference>
<evidence type="ECO:0000313" key="6">
    <source>
        <dbReference type="EMBL" id="KAJ6636044.1"/>
    </source>
</evidence>
<keyword evidence="4" id="KW-1133">Transmembrane helix</keyword>
<keyword evidence="3" id="KW-0677">Repeat</keyword>
<dbReference type="OrthoDB" id="26525at2759"/>
<keyword evidence="4" id="KW-0812">Transmembrane</keyword>
<feature type="transmembrane region" description="Helical" evidence="4">
    <location>
        <begin position="478"/>
        <end position="501"/>
    </location>
</feature>